<dbReference type="PANTHER" id="PTHR43780">
    <property type="entry name" value="1-AMINOCYCLOPROPANE-1-CARBOXYLATE DEAMINASE-RELATED"/>
    <property type="match status" value="1"/>
</dbReference>
<accession>A0A1B3B8U1</accession>
<dbReference type="AlphaFoldDB" id="A0A1B3B8U1"/>
<name>A0A1B3B8U1_9GAMM</name>
<evidence type="ECO:0000313" key="7">
    <source>
        <dbReference type="EMBL" id="AOE49217.1"/>
    </source>
</evidence>
<evidence type="ECO:0000256" key="5">
    <source>
        <dbReference type="PIRSR" id="PIRSR006278-2"/>
    </source>
</evidence>
<evidence type="ECO:0000256" key="3">
    <source>
        <dbReference type="ARBA" id="ARBA00022898"/>
    </source>
</evidence>
<organism evidence="7 8">
    <name type="scientific">Kangiella sediminilitoris</name>
    <dbReference type="NCBI Taxonomy" id="1144748"/>
    <lineage>
        <taxon>Bacteria</taxon>
        <taxon>Pseudomonadati</taxon>
        <taxon>Pseudomonadota</taxon>
        <taxon>Gammaproteobacteria</taxon>
        <taxon>Kangiellales</taxon>
        <taxon>Kangiellaceae</taxon>
        <taxon>Kangiella</taxon>
    </lineage>
</organism>
<dbReference type="PIRSF" id="PIRSF006278">
    <property type="entry name" value="ACCD_DCysDesulf"/>
    <property type="match status" value="1"/>
</dbReference>
<dbReference type="RefSeq" id="WP_068989225.1">
    <property type="nucleotide sequence ID" value="NZ_CP012418.1"/>
</dbReference>
<dbReference type="EMBL" id="CP012418">
    <property type="protein sequence ID" value="AOE49217.1"/>
    <property type="molecule type" value="Genomic_DNA"/>
</dbReference>
<dbReference type="Pfam" id="PF00291">
    <property type="entry name" value="PALP"/>
    <property type="match status" value="1"/>
</dbReference>
<dbReference type="Gene3D" id="3.40.50.1100">
    <property type="match status" value="2"/>
</dbReference>
<dbReference type="Proteomes" id="UP000094147">
    <property type="component" value="Chromosome"/>
</dbReference>
<evidence type="ECO:0000256" key="1">
    <source>
        <dbReference type="ARBA" id="ARBA00001933"/>
    </source>
</evidence>
<sequence>MVRLSDSPIQPVTWSQAEKYGVTIDIKRDDLIHPIVTGNKWRKLKYLLMDAQNKKCRQIVSMGGNWSNHLHALAFAGNSLGIKTRAFVRAHQNQALTPTLRDCQRWGMTLQFCTRSDYELLRKDSHWARWQNRFPDSYWIGEGGFSELAIQGVSDMSREVQEAYDYIFTGCGSGATLCGLARAFPETRIVGVAAFSGAEYLKSEIQAYLGKLTNWFLDTKHHCGGFAKSSELLLKLQSELESKNEFRLDTVYNTKTFLALNSWIEEGYITKSNKVLVIHTGGLQGERVTPTDK</sequence>
<dbReference type="OrthoDB" id="9801249at2"/>
<dbReference type="SUPFAM" id="SSF53686">
    <property type="entry name" value="Tryptophan synthase beta subunit-like PLP-dependent enzymes"/>
    <property type="match status" value="1"/>
</dbReference>
<keyword evidence="8" id="KW-1185">Reference proteome</keyword>
<dbReference type="InterPro" id="IPR036052">
    <property type="entry name" value="TrpB-like_PALP_sf"/>
</dbReference>
<dbReference type="PATRIC" id="fig|1144748.3.peg.499"/>
<reference evidence="8" key="1">
    <citation type="submission" date="2015-08" db="EMBL/GenBank/DDBJ databases">
        <authorList>
            <person name="Kim K.M."/>
        </authorList>
    </citation>
    <scope>NUCLEOTIDE SEQUENCE [LARGE SCALE GENOMIC DNA]</scope>
    <source>
        <strain evidence="8">KCTC 23892</strain>
    </source>
</reference>
<dbReference type="PANTHER" id="PTHR43780:SF2">
    <property type="entry name" value="1-AMINOCYCLOPROPANE-1-CARBOXYLATE DEAMINASE-RELATED"/>
    <property type="match status" value="1"/>
</dbReference>
<proteinExistence type="inferred from homology"/>
<feature type="active site" description="Nucleophile" evidence="4">
    <location>
        <position position="67"/>
    </location>
</feature>
<comment type="cofactor">
    <cofactor evidence="1">
        <name>pyridoxal 5'-phosphate</name>
        <dbReference type="ChEBI" id="CHEBI:597326"/>
    </cofactor>
</comment>
<dbReference type="STRING" id="1144748.KS2013_493"/>
<keyword evidence="3 5" id="KW-0663">Pyridoxal phosphate</keyword>
<comment type="similarity">
    <text evidence="2">Belongs to the ACC deaminase/D-cysteine desulfhydrase family.</text>
</comment>
<feature type="modified residue" description="N6-(pyridoxal phosphate)lysine" evidence="5">
    <location>
        <position position="40"/>
    </location>
</feature>
<dbReference type="GO" id="GO:0019148">
    <property type="term" value="F:D-cysteine desulfhydrase activity"/>
    <property type="evidence" value="ECO:0007669"/>
    <property type="project" value="TreeGrafter"/>
</dbReference>
<evidence type="ECO:0000256" key="4">
    <source>
        <dbReference type="PIRSR" id="PIRSR006278-1"/>
    </source>
</evidence>
<gene>
    <name evidence="7" type="ORF">KS2013_493</name>
</gene>
<evidence type="ECO:0000313" key="8">
    <source>
        <dbReference type="Proteomes" id="UP000094147"/>
    </source>
</evidence>
<evidence type="ECO:0000259" key="6">
    <source>
        <dbReference type="Pfam" id="PF00291"/>
    </source>
</evidence>
<protein>
    <submittedName>
        <fullName evidence="7">Pyridoxal-5'-phosphate-dependent enzyme, beta subunit</fullName>
    </submittedName>
</protein>
<feature type="domain" description="Tryptophan synthase beta chain-like PALP" evidence="6">
    <location>
        <begin position="17"/>
        <end position="199"/>
    </location>
</feature>
<evidence type="ECO:0000256" key="2">
    <source>
        <dbReference type="ARBA" id="ARBA00008639"/>
    </source>
</evidence>
<dbReference type="InterPro" id="IPR001926">
    <property type="entry name" value="TrpB-like_PALP"/>
</dbReference>
<dbReference type="KEGG" id="ksd:KS2013_493"/>
<dbReference type="InterPro" id="IPR027278">
    <property type="entry name" value="ACCD_DCysDesulf"/>
</dbReference>